<dbReference type="EMBL" id="CAHP01000036">
    <property type="protein sequence ID" value="CCG42715.1"/>
    <property type="molecule type" value="Genomic_DNA"/>
</dbReference>
<feature type="domain" description="DUF7168" evidence="3">
    <location>
        <begin position="422"/>
        <end position="535"/>
    </location>
</feature>
<name>H8FWH7_MAGML</name>
<comment type="caution">
    <text evidence="4">The sequence shown here is derived from an EMBL/GenBank/DDBJ whole genome shotgun (WGS) entry which is preliminary data.</text>
</comment>
<evidence type="ECO:0000256" key="1">
    <source>
        <dbReference type="SAM" id="Phobius"/>
    </source>
</evidence>
<dbReference type="Proteomes" id="UP000004169">
    <property type="component" value="Unassembled WGS sequence"/>
</dbReference>
<evidence type="ECO:0000259" key="2">
    <source>
        <dbReference type="Pfam" id="PF10979"/>
    </source>
</evidence>
<feature type="transmembrane region" description="Helical" evidence="1">
    <location>
        <begin position="64"/>
        <end position="83"/>
    </location>
</feature>
<dbReference type="InterPro" id="IPR024498">
    <property type="entry name" value="DUF2786"/>
</dbReference>
<gene>
    <name evidence="4" type="ORF">PHAMO_410002</name>
</gene>
<sequence length="591" mass="63985">MRRASNKNERETAGADPVRRAELLRGTIAAISLGATEFLPKAKIESAAKHWLVGLPPPPDEAEVLRLLGTAFLLATAVVLFAPSASGQTAMDRFARQHKPAGPDDDMAIEALRRSRFRLLRIETALPTSGFMSLDLATGERLHWVDDNISSVCVGLSVAVRVCPIEADIVVAAGPVMPLDEVMLDLARSFIRPGGRGLAEQRCAEALYRHAVRHGVPQVPGFDRPPSDVPDDFPFLPEDGLLHQIAFALEAADGELSPTETQSVREMSGGGDIVDVIIGLAAARMVGREALASAYQTLALVQMETVERRRVTGLSGSLDAVVALVDQAIADDEAPPAARDLFRDLRRRVKVAPSRGTASTDELDKVLGRIQGLREKTVDKGCTEQEALAAAEKVADLLDRYGLSLSEVELKGQSCEGAGIDTGRKRSGPIDVCVPAVGRFCDCRVWRETGPTGEIRYVFFGLPADVAGARYLYDLVRQAFETETDRFKAGDLYAQHHTSERRSATTSFQTGLAHGIAAKLTALHEERGTSMRASTGRDLVPIKAALVDDELARLGMTFEKRSVGRGKRVLRAAYHAGHEAADRFEYRPGIE</sequence>
<keyword evidence="1" id="KW-0812">Transmembrane</keyword>
<protein>
    <submittedName>
        <fullName evidence="4">Uncharacterized protein</fullName>
    </submittedName>
</protein>
<keyword evidence="1" id="KW-0472">Membrane</keyword>
<accession>H8FWH7</accession>
<evidence type="ECO:0000313" key="5">
    <source>
        <dbReference type="Proteomes" id="UP000004169"/>
    </source>
</evidence>
<proteinExistence type="predicted"/>
<organism evidence="4 5">
    <name type="scientific">Magnetospirillum molischianum DSM 120</name>
    <dbReference type="NCBI Taxonomy" id="1150626"/>
    <lineage>
        <taxon>Bacteria</taxon>
        <taxon>Pseudomonadati</taxon>
        <taxon>Pseudomonadota</taxon>
        <taxon>Alphaproteobacteria</taxon>
        <taxon>Rhodospirillales</taxon>
        <taxon>Rhodospirillaceae</taxon>
        <taxon>Magnetospirillum</taxon>
    </lineage>
</organism>
<evidence type="ECO:0000313" key="4">
    <source>
        <dbReference type="EMBL" id="CCG42715.1"/>
    </source>
</evidence>
<dbReference type="InterPro" id="IPR055592">
    <property type="entry name" value="DUF7168"/>
</dbReference>
<dbReference type="Pfam" id="PF10979">
    <property type="entry name" value="DUF2786"/>
    <property type="match status" value="1"/>
</dbReference>
<dbReference type="AlphaFoldDB" id="H8FWH7"/>
<evidence type="ECO:0000259" key="3">
    <source>
        <dbReference type="Pfam" id="PF23771"/>
    </source>
</evidence>
<dbReference type="RefSeq" id="WP_002730492.1">
    <property type="nucleotide sequence ID" value="NZ_CAHP01000036.1"/>
</dbReference>
<keyword evidence="5" id="KW-1185">Reference proteome</keyword>
<feature type="domain" description="DUF2786" evidence="2">
    <location>
        <begin position="365"/>
        <end position="404"/>
    </location>
</feature>
<keyword evidence="1" id="KW-1133">Transmembrane helix</keyword>
<dbReference type="OrthoDB" id="7259266at2"/>
<dbReference type="eggNOG" id="ENOG502ZAYK">
    <property type="taxonomic scope" value="Bacteria"/>
</dbReference>
<dbReference type="Pfam" id="PF23771">
    <property type="entry name" value="DUF7168"/>
    <property type="match status" value="1"/>
</dbReference>
<reference evidence="4 5" key="1">
    <citation type="journal article" date="2012" name="J. Bacteriol.">
        <title>Draft Genome Sequence of the Purple Photosynthetic Bacterium Phaeospirillum molischianum DSM120, a Particularly Versatile Bacterium.</title>
        <authorList>
            <person name="Duquesne K."/>
            <person name="Prima V."/>
            <person name="Ji B."/>
            <person name="Rouy Z."/>
            <person name="Medigue C."/>
            <person name="Talla E."/>
            <person name="Sturgis J.N."/>
        </authorList>
    </citation>
    <scope>NUCLEOTIDE SEQUENCE [LARGE SCALE GENOMIC DNA]</scope>
    <source>
        <strain evidence="5">DSM120</strain>
    </source>
</reference>